<comment type="similarity">
    <text evidence="1">Belongs to the PEP-utilizing enzyme family.</text>
</comment>
<dbReference type="InterPro" id="IPR006319">
    <property type="entry name" value="PEP_synth"/>
</dbReference>
<dbReference type="GeneID" id="71926720"/>
<dbReference type="PANTHER" id="PTHR43030:SF1">
    <property type="entry name" value="PHOSPHOENOLPYRUVATE SYNTHASE"/>
    <property type="match status" value="1"/>
</dbReference>
<dbReference type="PANTHER" id="PTHR43030">
    <property type="entry name" value="PHOSPHOENOLPYRUVATE SYNTHASE"/>
    <property type="match status" value="1"/>
</dbReference>
<dbReference type="SUPFAM" id="SSF52009">
    <property type="entry name" value="Phosphohistidine domain"/>
    <property type="match status" value="1"/>
</dbReference>
<evidence type="ECO:0000313" key="6">
    <source>
        <dbReference type="Proteomes" id="UP000831768"/>
    </source>
</evidence>
<dbReference type="InterPro" id="IPR008279">
    <property type="entry name" value="PEP-util_enz_mobile_dom"/>
</dbReference>
<dbReference type="EMBL" id="CP096019">
    <property type="protein sequence ID" value="UPM43174.1"/>
    <property type="molecule type" value="Genomic_DNA"/>
</dbReference>
<evidence type="ECO:0000256" key="1">
    <source>
        <dbReference type="ARBA" id="ARBA00007837"/>
    </source>
</evidence>
<evidence type="ECO:0000259" key="4">
    <source>
        <dbReference type="Pfam" id="PF00391"/>
    </source>
</evidence>
<dbReference type="KEGG" id="haad:MW046_01695"/>
<evidence type="ECO:0000256" key="2">
    <source>
        <dbReference type="ARBA" id="ARBA00022741"/>
    </source>
</evidence>
<name>A0A8U0A285_9EURY</name>
<dbReference type="Gene3D" id="3.50.30.10">
    <property type="entry name" value="Phosphohistidine domain"/>
    <property type="match status" value="1"/>
</dbReference>
<evidence type="ECO:0000313" key="5">
    <source>
        <dbReference type="EMBL" id="UPM43174.1"/>
    </source>
</evidence>
<organism evidence="5 6">
    <name type="scientific">Halocatena salina</name>
    <dbReference type="NCBI Taxonomy" id="2934340"/>
    <lineage>
        <taxon>Archaea</taxon>
        <taxon>Methanobacteriati</taxon>
        <taxon>Methanobacteriota</taxon>
        <taxon>Stenosarchaea group</taxon>
        <taxon>Halobacteria</taxon>
        <taxon>Halobacteriales</taxon>
        <taxon>Natronomonadaceae</taxon>
        <taxon>Halocatena</taxon>
    </lineage>
</organism>
<dbReference type="AlphaFoldDB" id="A0A8U0A285"/>
<sequence length="487" mass="55492">MLGETRERQWKQINFRTVKTVLGMEFLHELYNRYHPEINCLRFKNTVIATEGKQVTSYAPKDEWEFMGKWFGKRFLKKDQAVIDNLQSYLDRPKERFHRFLEEMETADITELDNEELAMALIDIQFVPLTELYTVNHVQIEHALNGAIDTLLEREFDDEEEFNKAKSTLIYADKLTVGVEEKQAFYELVKDGLELGIDTIEQGDGNAVTAVRDHFEEYRYIHSAYGAEPYEFEYYVERYNDLADKGIAHIETTLQQIEAADKRAAHRREEYLSKIDHNEQLKELVELMASVGTLRDRNKALLGQSTKYREQLLNEISERSGVPREELNWYFLTELCKLLDNGSRIDDETIASRKVGMVFTRNELVDTNASFAIEDDATGVLAGECASVGTYEGVVRVVRDSSDNDRMNLGDVMVAPGTDFDLINAMQRAGAIVTEEGGILSHAAVISRELDIPCLIGVEKATELLEGGKRVRVDADGGEITVLGDQI</sequence>
<feature type="domain" description="PEP-utilising enzyme mobile" evidence="4">
    <location>
        <begin position="410"/>
        <end position="478"/>
    </location>
</feature>
<gene>
    <name evidence="5" type="ORF">MW046_01695</name>
</gene>
<accession>A0A8U0A285</accession>
<protein>
    <submittedName>
        <fullName evidence="5">PEP-utilizing enzyme</fullName>
    </submittedName>
</protein>
<proteinExistence type="inferred from homology"/>
<dbReference type="RefSeq" id="WP_247993842.1">
    <property type="nucleotide sequence ID" value="NZ_CP096019.1"/>
</dbReference>
<evidence type="ECO:0000256" key="3">
    <source>
        <dbReference type="ARBA" id="ARBA00022840"/>
    </source>
</evidence>
<reference evidence="5" key="1">
    <citation type="submission" date="2022-04" db="EMBL/GenBank/DDBJ databases">
        <title>Halocatena sp. nov., isolated from a salt lake.</title>
        <authorList>
            <person name="Cui H.-L."/>
        </authorList>
    </citation>
    <scope>NUCLEOTIDE SEQUENCE</scope>
    <source>
        <strain evidence="5">AD-1</strain>
    </source>
</reference>
<keyword evidence="6" id="KW-1185">Reference proteome</keyword>
<dbReference type="GO" id="GO:0005524">
    <property type="term" value="F:ATP binding"/>
    <property type="evidence" value="ECO:0007669"/>
    <property type="project" value="UniProtKB-KW"/>
</dbReference>
<dbReference type="GO" id="GO:0008986">
    <property type="term" value="F:pyruvate, water dikinase activity"/>
    <property type="evidence" value="ECO:0007669"/>
    <property type="project" value="InterPro"/>
</dbReference>
<dbReference type="Proteomes" id="UP000831768">
    <property type="component" value="Chromosome"/>
</dbReference>
<keyword evidence="2" id="KW-0547">Nucleotide-binding</keyword>
<dbReference type="Pfam" id="PF00391">
    <property type="entry name" value="PEP-utilizers"/>
    <property type="match status" value="1"/>
</dbReference>
<dbReference type="InterPro" id="IPR036637">
    <property type="entry name" value="Phosphohistidine_dom_sf"/>
</dbReference>
<keyword evidence="3" id="KW-0067">ATP-binding</keyword>